<feature type="compositionally biased region" description="Low complexity" evidence="4">
    <location>
        <begin position="625"/>
        <end position="638"/>
    </location>
</feature>
<keyword evidence="1 3" id="KW-0853">WD repeat</keyword>
<dbReference type="EMBL" id="JAODUP010000017">
    <property type="protein sequence ID" value="KAK2168382.1"/>
    <property type="molecule type" value="Genomic_DNA"/>
</dbReference>
<dbReference type="InterPro" id="IPR019775">
    <property type="entry name" value="WD40_repeat_CS"/>
</dbReference>
<evidence type="ECO:0000256" key="2">
    <source>
        <dbReference type="ARBA" id="ARBA00022737"/>
    </source>
</evidence>
<feature type="region of interest" description="Disordered" evidence="4">
    <location>
        <begin position="575"/>
        <end position="756"/>
    </location>
</feature>
<dbReference type="PROSITE" id="PS50294">
    <property type="entry name" value="WD_REPEATS_REGION"/>
    <property type="match status" value="2"/>
</dbReference>
<dbReference type="InterPro" id="IPR036322">
    <property type="entry name" value="WD40_repeat_dom_sf"/>
</dbReference>
<evidence type="ECO:0000256" key="4">
    <source>
        <dbReference type="SAM" id="MobiDB-lite"/>
    </source>
</evidence>
<feature type="region of interest" description="Disordered" evidence="4">
    <location>
        <begin position="488"/>
        <end position="516"/>
    </location>
</feature>
<dbReference type="GO" id="GO:0045717">
    <property type="term" value="P:negative regulation of fatty acid biosynthetic process"/>
    <property type="evidence" value="ECO:0007669"/>
    <property type="project" value="TreeGrafter"/>
</dbReference>
<reference evidence="5" key="1">
    <citation type="journal article" date="2023" name="Mol. Biol. Evol.">
        <title>Third-Generation Sequencing Reveals the Adaptive Role of the Epigenome in Three Deep-Sea Polychaetes.</title>
        <authorList>
            <person name="Perez M."/>
            <person name="Aroh O."/>
            <person name="Sun Y."/>
            <person name="Lan Y."/>
            <person name="Juniper S.K."/>
            <person name="Young C.R."/>
            <person name="Angers B."/>
            <person name="Qian P.Y."/>
        </authorList>
    </citation>
    <scope>NUCLEOTIDE SEQUENCE</scope>
    <source>
        <strain evidence="5">P08H-3</strain>
    </source>
</reference>
<dbReference type="Gene3D" id="2.130.10.10">
    <property type="entry name" value="YVTN repeat-like/Quinoprotein amine dehydrogenase"/>
    <property type="match status" value="3"/>
</dbReference>
<dbReference type="AlphaFoldDB" id="A0AAD9NFJ0"/>
<name>A0AAD9NFJ0_9ANNE</name>
<feature type="compositionally biased region" description="Low complexity" evidence="4">
    <location>
        <begin position="492"/>
        <end position="504"/>
    </location>
</feature>
<feature type="compositionally biased region" description="Basic and acidic residues" evidence="4">
    <location>
        <begin position="737"/>
        <end position="746"/>
    </location>
</feature>
<feature type="region of interest" description="Disordered" evidence="4">
    <location>
        <begin position="824"/>
        <end position="851"/>
    </location>
</feature>
<feature type="region of interest" description="Disordered" evidence="4">
    <location>
        <begin position="438"/>
        <end position="468"/>
    </location>
</feature>
<dbReference type="PROSITE" id="PS00678">
    <property type="entry name" value="WD_REPEATS_1"/>
    <property type="match status" value="1"/>
</dbReference>
<gene>
    <name evidence="5" type="ORF">LSH36_17g06037</name>
</gene>
<comment type="caution">
    <text evidence="5">The sequence shown here is derived from an EMBL/GenBank/DDBJ whole genome shotgun (WGS) entry which is preliminary data.</text>
</comment>
<dbReference type="PROSITE" id="PS50082">
    <property type="entry name" value="WD_REPEATS_2"/>
    <property type="match status" value="2"/>
</dbReference>
<dbReference type="PANTHER" id="PTHR15574:SF43">
    <property type="entry name" value="DDB1- AND CUL4-ASSOCIATED FACTOR 5"/>
    <property type="match status" value="1"/>
</dbReference>
<evidence type="ECO:0000256" key="3">
    <source>
        <dbReference type="PROSITE-ProRule" id="PRU00221"/>
    </source>
</evidence>
<feature type="compositionally biased region" description="Basic and acidic residues" evidence="4">
    <location>
        <begin position="714"/>
        <end position="728"/>
    </location>
</feature>
<dbReference type="InterPro" id="IPR015943">
    <property type="entry name" value="WD40/YVTN_repeat-like_dom_sf"/>
</dbReference>
<dbReference type="PANTHER" id="PTHR15574">
    <property type="entry name" value="WD REPEAT DOMAIN-CONTAINING FAMILY"/>
    <property type="match status" value="1"/>
</dbReference>
<feature type="repeat" description="WD" evidence="3">
    <location>
        <begin position="49"/>
        <end position="84"/>
    </location>
</feature>
<evidence type="ECO:0008006" key="7">
    <source>
        <dbReference type="Google" id="ProtNLM"/>
    </source>
</evidence>
<proteinExistence type="predicted"/>
<organism evidence="5 6">
    <name type="scientific">Paralvinella palmiformis</name>
    <dbReference type="NCBI Taxonomy" id="53620"/>
    <lineage>
        <taxon>Eukaryota</taxon>
        <taxon>Metazoa</taxon>
        <taxon>Spiralia</taxon>
        <taxon>Lophotrochozoa</taxon>
        <taxon>Annelida</taxon>
        <taxon>Polychaeta</taxon>
        <taxon>Sedentaria</taxon>
        <taxon>Canalipalpata</taxon>
        <taxon>Terebellida</taxon>
        <taxon>Terebelliformia</taxon>
        <taxon>Alvinellidae</taxon>
        <taxon>Paralvinella</taxon>
    </lineage>
</organism>
<dbReference type="SMART" id="SM00320">
    <property type="entry name" value="WD40"/>
    <property type="match status" value="6"/>
</dbReference>
<keyword evidence="2" id="KW-0677">Repeat</keyword>
<feature type="compositionally biased region" description="Polar residues" evidence="4">
    <location>
        <begin position="687"/>
        <end position="699"/>
    </location>
</feature>
<dbReference type="GO" id="GO:0005737">
    <property type="term" value="C:cytoplasm"/>
    <property type="evidence" value="ECO:0007669"/>
    <property type="project" value="TreeGrafter"/>
</dbReference>
<dbReference type="Proteomes" id="UP001208570">
    <property type="component" value="Unassembled WGS sequence"/>
</dbReference>
<accession>A0AAD9NFJ0</accession>
<evidence type="ECO:0000256" key="1">
    <source>
        <dbReference type="ARBA" id="ARBA00022574"/>
    </source>
</evidence>
<dbReference type="GO" id="GO:0080008">
    <property type="term" value="C:Cul4-RING E3 ubiquitin ligase complex"/>
    <property type="evidence" value="ECO:0007669"/>
    <property type="project" value="TreeGrafter"/>
</dbReference>
<evidence type="ECO:0000313" key="6">
    <source>
        <dbReference type="Proteomes" id="UP001208570"/>
    </source>
</evidence>
<protein>
    <recommendedName>
        <fullName evidence="7">DDB1- and CUL4-associated factor 5</fullName>
    </recommendedName>
</protein>
<sequence length="851" mass="93908">MSASWCTRSRPVSANSYVGLREYGSEAEWRSRFQQDRLTTVKSLYSKNLKAHFGCVNAIEFSNDGGHWMISGGDDRRVLLWNVERALCDQEHGVAKYNPPALKGEHHSNIFCLSFDSSNKKIFSGGNDEQVIVHDATTGETLDVFMHSEAVYGLAVDPINESIFASACDDGRVLVYDIRAPPSEDPFCLASYISPMHAVVYNHAEPRLLVTANSKEGIGLWDIRKPKMPLLRYGGTHVQQSCMSVRINRMGTQIIALRRRMPPVLYNIESSAAQFQFDHQGYYNSCTMKSCCFAGDKDQYLLSGSDDFNLYMWNIPEKSASDYWVGSAHLVLKGHRSIVNQVRYNASNNLIISSGVEKIVKVWSPMFLPGCVGSLDGESLSKNQTDRPVYTHEEYISLVLHSGNGMTHDYSNQSMEEDPRMMAFFDSLVQRELEGLTSDDMDSEPDVFTPYHAVQSDSGGLGSNSDDEGGYSPFTIAFANIMAQREIEQETSDGVGSAAAASASHQDDGAGTQSPRLQDRAPILLLPSDDMQASNTDGSSSALPGQRAIPNRLSISNLVAQKRVEYLSSIQRVERKHRCRKSSLTGSRPKRLRLYRCGQPTSPQSDSSLSSESEDEKIGDKDDTSSSSSSEQPSVSQEEVQDALRRVASRPQRDGSSEILKWKRLRRQVLNSDSDADSADNHVSSAQDQNSLLRSSDSGSKGGLTINGSTTTSDAEKTTEASDGDYHSRLVANASCHESEADKDADPGECEIGPHIAKSNTARDHVKAKNGLGFGRNDDCKLLENSVPKQYLHSIPCTSNSSGCLETSLNCDEVEKDAELIKFKKRSDNSKRSYRGHHRRSRDNDDTDDSS</sequence>
<feature type="repeat" description="WD" evidence="3">
    <location>
        <begin position="332"/>
        <end position="364"/>
    </location>
</feature>
<evidence type="ECO:0000313" key="5">
    <source>
        <dbReference type="EMBL" id="KAK2168382.1"/>
    </source>
</evidence>
<dbReference type="InterPro" id="IPR045151">
    <property type="entry name" value="DCAF8"/>
</dbReference>
<dbReference type="InterPro" id="IPR001680">
    <property type="entry name" value="WD40_rpt"/>
</dbReference>
<feature type="compositionally biased region" description="Basic residues" evidence="4">
    <location>
        <begin position="832"/>
        <end position="841"/>
    </location>
</feature>
<dbReference type="Pfam" id="PF00400">
    <property type="entry name" value="WD40"/>
    <property type="match status" value="3"/>
</dbReference>
<keyword evidence="6" id="KW-1185">Reference proteome</keyword>
<dbReference type="SUPFAM" id="SSF50978">
    <property type="entry name" value="WD40 repeat-like"/>
    <property type="match status" value="1"/>
</dbReference>